<dbReference type="PROSITE" id="PS51782">
    <property type="entry name" value="LYSM"/>
    <property type="match status" value="1"/>
</dbReference>
<feature type="region of interest" description="Disordered" evidence="1">
    <location>
        <begin position="588"/>
        <end position="621"/>
    </location>
</feature>
<evidence type="ECO:0000313" key="5">
    <source>
        <dbReference type="Proteomes" id="UP000308530"/>
    </source>
</evidence>
<dbReference type="SMART" id="SM00257">
    <property type="entry name" value="LysM"/>
    <property type="match status" value="1"/>
</dbReference>
<keyword evidence="5" id="KW-1185">Reference proteome</keyword>
<dbReference type="CDD" id="cd00118">
    <property type="entry name" value="LysM"/>
    <property type="match status" value="1"/>
</dbReference>
<reference evidence="4 5" key="1">
    <citation type="submission" date="2020-06" db="EMBL/GenBank/DDBJ databases">
        <title>Genome sequence of Rhizobium sp strain ADMK78.</title>
        <authorList>
            <person name="Rahi P."/>
        </authorList>
    </citation>
    <scope>NUCLEOTIDE SEQUENCE [LARGE SCALE GENOMIC DNA]</scope>
    <source>
        <strain evidence="4 5">ADMK78</strain>
    </source>
</reference>
<keyword evidence="2" id="KW-1133">Transmembrane helix</keyword>
<dbReference type="InterPro" id="IPR013783">
    <property type="entry name" value="Ig-like_fold"/>
</dbReference>
<name>A0ABX6QRY9_9HYPH</name>
<dbReference type="Pfam" id="PF01476">
    <property type="entry name" value="LysM"/>
    <property type="match status" value="1"/>
</dbReference>
<keyword evidence="2" id="KW-0812">Transmembrane</keyword>
<dbReference type="Proteomes" id="UP000308530">
    <property type="component" value="Chromosome"/>
</dbReference>
<dbReference type="Gene3D" id="2.60.40.10">
    <property type="entry name" value="Immunoglobulins"/>
    <property type="match status" value="1"/>
</dbReference>
<dbReference type="InterPro" id="IPR052196">
    <property type="entry name" value="Bact_Kbp"/>
</dbReference>
<accession>A0ABX6QRY9</accession>
<dbReference type="InterPro" id="IPR036779">
    <property type="entry name" value="LysM_dom_sf"/>
</dbReference>
<dbReference type="SUPFAM" id="SSF54106">
    <property type="entry name" value="LysM domain"/>
    <property type="match status" value="1"/>
</dbReference>
<proteinExistence type="predicted"/>
<keyword evidence="2" id="KW-0472">Membrane</keyword>
<feature type="domain" description="LysM" evidence="3">
    <location>
        <begin position="627"/>
        <end position="676"/>
    </location>
</feature>
<dbReference type="Gene3D" id="3.10.350.10">
    <property type="entry name" value="LysM domain"/>
    <property type="match status" value="1"/>
</dbReference>
<feature type="transmembrane region" description="Helical" evidence="2">
    <location>
        <begin position="7"/>
        <end position="25"/>
    </location>
</feature>
<protein>
    <submittedName>
        <fullName evidence="4">LysM peptidoglycan-binding domain-containing protein</fullName>
    </submittedName>
</protein>
<sequence length="698" mass="71227">MKNRAIWLVLIVFAIATMLMVFFVMPRLSQDAAAPLTAAGDAATNAAAEVAGVADKVGRNLAEGAAEKMDRLRAEADAALTSMEGLFAEGRMPGVEAYSAAKALAQGAMAAAAQIEIPQGLDEAMTASLAKLREDAARTLTLIEALPADPAKAVAMIANLRQAFMGNEVVAQAPAPAADTRITPRFDILRVEPDGSTVIAGNAAPGSKVEIINGDTVIASLTVDGSGDFAAILDNPLPAGDYQLQIRATGEDGNTVTSEEVATVSVPEGGQGELLAIVSKPGEASRLITLPTAPAPEVAAPADTTVAVAAEPAGSAQGDTAAPSAVLTPDLPADAQALANSAPVIGGQMAAASPAAPPAAEAEAPAATVPTATPDIQVSAVEIEGDRIFVAGKGPAGASVRGYANDIVIGDDTVDASGNYVVSGTIDLPVGNHIINVELLDATGKVLVRASVPFDRPEGEQVAVVAQTAPVADGLQASVEEAEFDRLRFALSKAVAILQNLYAGGEPPAMDAVAAARSSVELGLAPIAGFRVPEGAPDRLVLRAATGAAKANDAMALLQTVRAGDVDGLGRILPQLADILSELMQPANPPAPLAASDDAASPPASAPTAATAEPRTIEQAPLAQSDNSVIIRRGDTLWQISRRVYGQGVRYTTIYLANANQIANPDRIEPGQIFVVPRDALPNAEEIHRRRLTGEPVN</sequence>
<organism evidence="4 5">
    <name type="scientific">Peteryoungia desertarenae</name>
    <dbReference type="NCBI Taxonomy" id="1813451"/>
    <lineage>
        <taxon>Bacteria</taxon>
        <taxon>Pseudomonadati</taxon>
        <taxon>Pseudomonadota</taxon>
        <taxon>Alphaproteobacteria</taxon>
        <taxon>Hyphomicrobiales</taxon>
        <taxon>Rhizobiaceae</taxon>
        <taxon>Peteryoungia</taxon>
    </lineage>
</organism>
<evidence type="ECO:0000256" key="1">
    <source>
        <dbReference type="SAM" id="MobiDB-lite"/>
    </source>
</evidence>
<evidence type="ECO:0000256" key="2">
    <source>
        <dbReference type="SAM" id="Phobius"/>
    </source>
</evidence>
<feature type="compositionally biased region" description="Low complexity" evidence="1">
    <location>
        <begin position="593"/>
        <end position="612"/>
    </location>
</feature>
<evidence type="ECO:0000259" key="3">
    <source>
        <dbReference type="PROSITE" id="PS51782"/>
    </source>
</evidence>
<dbReference type="EMBL" id="CP058350">
    <property type="protein sequence ID" value="QLF71374.1"/>
    <property type="molecule type" value="Genomic_DNA"/>
</dbReference>
<dbReference type="InterPro" id="IPR018392">
    <property type="entry name" value="LysM"/>
</dbReference>
<dbReference type="PANTHER" id="PTHR34700:SF4">
    <property type="entry name" value="PHAGE-LIKE ELEMENT PBSX PROTEIN XKDP"/>
    <property type="match status" value="1"/>
</dbReference>
<evidence type="ECO:0000313" key="4">
    <source>
        <dbReference type="EMBL" id="QLF71374.1"/>
    </source>
</evidence>
<dbReference type="PANTHER" id="PTHR34700">
    <property type="entry name" value="POTASSIUM BINDING PROTEIN KBP"/>
    <property type="match status" value="1"/>
</dbReference>
<gene>
    <name evidence="4" type="ORF">FE840_010710</name>
</gene>